<organism evidence="3 4">
    <name type="scientific">Persicobacter psychrovividus</name>
    <dbReference type="NCBI Taxonomy" id="387638"/>
    <lineage>
        <taxon>Bacteria</taxon>
        <taxon>Pseudomonadati</taxon>
        <taxon>Bacteroidota</taxon>
        <taxon>Cytophagia</taxon>
        <taxon>Cytophagales</taxon>
        <taxon>Persicobacteraceae</taxon>
        <taxon>Persicobacter</taxon>
    </lineage>
</organism>
<dbReference type="SUPFAM" id="SSF109854">
    <property type="entry name" value="DinB/YfiT-like putative metalloenzymes"/>
    <property type="match status" value="1"/>
</dbReference>
<dbReference type="EMBL" id="AP025293">
    <property type="protein sequence ID" value="BDD01099.1"/>
    <property type="molecule type" value="Genomic_DNA"/>
</dbReference>
<reference evidence="3 4" key="1">
    <citation type="submission" date="2021-12" db="EMBL/GenBank/DDBJ databases">
        <title>Genome sequencing of bacteria with rrn-lacking chromosome and rrn-plasmid.</title>
        <authorList>
            <person name="Anda M."/>
            <person name="Iwasaki W."/>
        </authorList>
    </citation>
    <scope>NUCLEOTIDE SEQUENCE [LARGE SCALE GENOMIC DNA]</scope>
    <source>
        <strain evidence="3 4">NBRC 101262</strain>
        <plasmid evidence="3 4">pPP1</plasmid>
    </source>
</reference>
<dbReference type="Proteomes" id="UP001354989">
    <property type="component" value="Plasmid pPP1"/>
</dbReference>
<dbReference type="InterPro" id="IPR034660">
    <property type="entry name" value="DinB/YfiT-like"/>
</dbReference>
<dbReference type="PANTHER" id="PTHR37302:SF3">
    <property type="entry name" value="DAMAGE-INDUCIBLE PROTEIN DINB"/>
    <property type="match status" value="1"/>
</dbReference>
<dbReference type="RefSeq" id="WP_338398276.1">
    <property type="nucleotide sequence ID" value="NZ_AP025293.1"/>
</dbReference>
<comment type="similarity">
    <text evidence="1">Belongs to the DinB family.</text>
</comment>
<keyword evidence="2" id="KW-0479">Metal-binding</keyword>
<name>A0ABM7VJF6_9BACT</name>
<evidence type="ECO:0008006" key="5">
    <source>
        <dbReference type="Google" id="ProtNLM"/>
    </source>
</evidence>
<keyword evidence="3" id="KW-0614">Plasmid</keyword>
<dbReference type="PANTHER" id="PTHR37302">
    <property type="entry name" value="SLR1116 PROTEIN"/>
    <property type="match status" value="1"/>
</dbReference>
<protein>
    <recommendedName>
        <fullName evidence="5">Damage-inducible protein DinB</fullName>
    </recommendedName>
</protein>
<evidence type="ECO:0000256" key="1">
    <source>
        <dbReference type="ARBA" id="ARBA00008635"/>
    </source>
</evidence>
<evidence type="ECO:0000313" key="3">
    <source>
        <dbReference type="EMBL" id="BDD01099.1"/>
    </source>
</evidence>
<geneLocation type="plasmid" evidence="3 4">
    <name>pPP1</name>
</geneLocation>
<dbReference type="InterPro" id="IPR007837">
    <property type="entry name" value="DinB"/>
</dbReference>
<accession>A0ABM7VJF6</accession>
<proteinExistence type="inferred from homology"/>
<dbReference type="Pfam" id="PF05163">
    <property type="entry name" value="DinB"/>
    <property type="match status" value="1"/>
</dbReference>
<gene>
    <name evidence="3" type="ORF">PEPS_33790</name>
</gene>
<keyword evidence="4" id="KW-1185">Reference proteome</keyword>
<sequence length="150" mass="17836">MKALFEDIFQYHLQFNEMIGQQLKENNLLQGQEMQLYCHLLNAHQIWNARILHQAATPLHQLLDIDACFALNEQNHRETQEILAQRNLEQTIIYDNSTGDLFHHSLREILFHISNHHTHHRGQIAFMLRQQNVQPLPTDYIFYKRAQQSA</sequence>
<evidence type="ECO:0000256" key="2">
    <source>
        <dbReference type="ARBA" id="ARBA00022723"/>
    </source>
</evidence>
<evidence type="ECO:0000313" key="4">
    <source>
        <dbReference type="Proteomes" id="UP001354989"/>
    </source>
</evidence>
<dbReference type="Gene3D" id="1.20.120.450">
    <property type="entry name" value="dinb family like domain"/>
    <property type="match status" value="1"/>
</dbReference>